<sequence>MDPSEFLPVRFHYGGEFMLLGGSYIMWENALQCHI</sequence>
<organism evidence="1">
    <name type="scientific">Arundo donax</name>
    <name type="common">Giant reed</name>
    <name type="synonym">Donax arundinaceus</name>
    <dbReference type="NCBI Taxonomy" id="35708"/>
    <lineage>
        <taxon>Eukaryota</taxon>
        <taxon>Viridiplantae</taxon>
        <taxon>Streptophyta</taxon>
        <taxon>Embryophyta</taxon>
        <taxon>Tracheophyta</taxon>
        <taxon>Spermatophyta</taxon>
        <taxon>Magnoliopsida</taxon>
        <taxon>Liliopsida</taxon>
        <taxon>Poales</taxon>
        <taxon>Poaceae</taxon>
        <taxon>PACMAD clade</taxon>
        <taxon>Arundinoideae</taxon>
        <taxon>Arundineae</taxon>
        <taxon>Arundo</taxon>
    </lineage>
</organism>
<name>A0A0A9H148_ARUDO</name>
<reference evidence="1" key="2">
    <citation type="journal article" date="2015" name="Data Brief">
        <title>Shoot transcriptome of the giant reed, Arundo donax.</title>
        <authorList>
            <person name="Barrero R.A."/>
            <person name="Guerrero F.D."/>
            <person name="Moolhuijzen P."/>
            <person name="Goolsby J.A."/>
            <person name="Tidwell J."/>
            <person name="Bellgard S.E."/>
            <person name="Bellgard M.I."/>
        </authorList>
    </citation>
    <scope>NUCLEOTIDE SEQUENCE</scope>
    <source>
        <tissue evidence="1">Shoot tissue taken approximately 20 cm above the soil surface</tissue>
    </source>
</reference>
<evidence type="ECO:0000313" key="1">
    <source>
        <dbReference type="EMBL" id="JAE29509.1"/>
    </source>
</evidence>
<protein>
    <submittedName>
        <fullName evidence="1">Uncharacterized protein</fullName>
    </submittedName>
</protein>
<dbReference type="EMBL" id="GBRH01168387">
    <property type="protein sequence ID" value="JAE29509.1"/>
    <property type="molecule type" value="Transcribed_RNA"/>
</dbReference>
<accession>A0A0A9H148</accession>
<proteinExistence type="predicted"/>
<dbReference type="AlphaFoldDB" id="A0A0A9H148"/>
<reference evidence="1" key="1">
    <citation type="submission" date="2014-09" db="EMBL/GenBank/DDBJ databases">
        <authorList>
            <person name="Magalhaes I.L.F."/>
            <person name="Oliveira U."/>
            <person name="Santos F.R."/>
            <person name="Vidigal T.H.D.A."/>
            <person name="Brescovit A.D."/>
            <person name="Santos A.J."/>
        </authorList>
    </citation>
    <scope>NUCLEOTIDE SEQUENCE</scope>
    <source>
        <tissue evidence="1">Shoot tissue taken approximately 20 cm above the soil surface</tissue>
    </source>
</reference>